<sequence length="603" mass="64388">MVDYKAPLRDMQFLLEELAGLDEIAGLPGCEEASGDLVAAVLEEAGRFAAGVLAPINRAGDVQGCRLDGDGRVHLPDGWKAAYERFSEAGWIGLSLPQAWGGQGLPRVLSTAVWEMWFSTNMAFAMLPQLNVSQAEALLIAGDAAQKETWLRKVVSGEWGSTMNLTEPQAGSDLAATRCRAEPQADGSYRVFGQKIFISYGEHELTGNIVHLVLARLPDAPAGVKGLSLFIVPKYLLGADGEPGARNDVRCISIEHKLGIHGSPTCTMSYGDGGGAVGYLLGAPNRGLETMFIMMNEARFGVGIQGVGLGERAYQFALAHARERVQGRDAVSGESGRPILCHPDVKRMMLSMRARVMAMRALLYAAAGWFDRARHHPDAEVAAKCRRYVDLLMPVAKGWCTEVGNEVCDDAIQVFGGMGFVEETGIAQFFRDARIITIYEGTTGIQGNDLIGRKILREKGETLHELVADMGTTLEALHVAGGLDEIAAGLAENLAALRLAMDWVLGEGGERPGEVLAGAVPFLMLLGTVCGGWQLARAALAAQRRLQGGAAEGGGEGSDPTYLQGVVELVRFYFATFGPQAAAHAATVCRAGPSLERFPEAAF</sequence>
<comment type="cofactor">
    <cofactor evidence="1 10">
        <name>FAD</name>
        <dbReference type="ChEBI" id="CHEBI:57692"/>
    </cofactor>
</comment>
<evidence type="ECO:0000256" key="8">
    <source>
        <dbReference type="ARBA" id="ARBA00066694"/>
    </source>
</evidence>
<dbReference type="Gene3D" id="1.10.540.10">
    <property type="entry name" value="Acyl-CoA dehydrogenase/oxidase, N-terminal domain"/>
    <property type="match status" value="1"/>
</dbReference>
<evidence type="ECO:0000259" key="11">
    <source>
        <dbReference type="Pfam" id="PF00441"/>
    </source>
</evidence>
<feature type="domain" description="Acyl-CoA oxidase/dehydrogenase middle" evidence="12">
    <location>
        <begin position="163"/>
        <end position="270"/>
    </location>
</feature>
<accession>N6ZUT5</accession>
<evidence type="ECO:0000256" key="6">
    <source>
        <dbReference type="ARBA" id="ARBA00051388"/>
    </source>
</evidence>
<evidence type="ECO:0000256" key="1">
    <source>
        <dbReference type="ARBA" id="ARBA00001974"/>
    </source>
</evidence>
<dbReference type="Gene3D" id="2.40.110.10">
    <property type="entry name" value="Butyryl-CoA Dehydrogenase, subunit A, domain 2"/>
    <property type="match status" value="1"/>
</dbReference>
<proteinExistence type="inferred from homology"/>
<dbReference type="EC" id="1.3.99.41" evidence="8"/>
<dbReference type="InterPro" id="IPR009100">
    <property type="entry name" value="AcylCoA_DH/oxidase_NM_dom_sf"/>
</dbReference>
<dbReference type="AlphaFoldDB" id="N6ZUT5"/>
<dbReference type="Pfam" id="PF02771">
    <property type="entry name" value="Acyl-CoA_dh_N"/>
    <property type="match status" value="1"/>
</dbReference>
<evidence type="ECO:0000259" key="13">
    <source>
        <dbReference type="Pfam" id="PF02771"/>
    </source>
</evidence>
<dbReference type="PANTHER" id="PTHR42803:SF1">
    <property type="entry name" value="BROAD-SPECIFICITY LINEAR ACYL-COA DEHYDROGENASE FADE5"/>
    <property type="match status" value="1"/>
</dbReference>
<dbReference type="Pfam" id="PF00441">
    <property type="entry name" value="Acyl-CoA_dh_1"/>
    <property type="match status" value="1"/>
</dbReference>
<evidence type="ECO:0000256" key="10">
    <source>
        <dbReference type="RuleBase" id="RU362125"/>
    </source>
</evidence>
<evidence type="ECO:0000256" key="5">
    <source>
        <dbReference type="ARBA" id="ARBA00023002"/>
    </source>
</evidence>
<organism evidence="15 16">
    <name type="scientific">Thauera phenylacetica B4P</name>
    <dbReference type="NCBI Taxonomy" id="1234382"/>
    <lineage>
        <taxon>Bacteria</taxon>
        <taxon>Pseudomonadati</taxon>
        <taxon>Pseudomonadota</taxon>
        <taxon>Betaproteobacteria</taxon>
        <taxon>Rhodocyclales</taxon>
        <taxon>Zoogloeaceae</taxon>
        <taxon>Thauera</taxon>
    </lineage>
</organism>
<comment type="similarity">
    <text evidence="2 10">Belongs to the acyl-CoA dehydrogenase family.</text>
</comment>
<dbReference type="OrthoDB" id="9764895at2"/>
<dbReference type="Gene3D" id="1.20.140.10">
    <property type="entry name" value="Butyryl-CoA Dehydrogenase, subunit A, domain 3"/>
    <property type="match status" value="1"/>
</dbReference>
<dbReference type="SUPFAM" id="SSF47203">
    <property type="entry name" value="Acyl-CoA dehydrogenase C-terminal domain-like"/>
    <property type="match status" value="1"/>
</dbReference>
<dbReference type="Proteomes" id="UP000013047">
    <property type="component" value="Unassembled WGS sequence"/>
</dbReference>
<dbReference type="InterPro" id="IPR025878">
    <property type="entry name" value="Acyl-CoA_dh-like_C_dom"/>
</dbReference>
<dbReference type="Pfam" id="PF02770">
    <property type="entry name" value="Acyl-CoA_dh_M"/>
    <property type="match status" value="1"/>
</dbReference>
<dbReference type="GO" id="GO:0016627">
    <property type="term" value="F:oxidoreductase activity, acting on the CH-CH group of donors"/>
    <property type="evidence" value="ECO:0007669"/>
    <property type="project" value="InterPro"/>
</dbReference>
<dbReference type="GO" id="GO:0050660">
    <property type="term" value="F:flavin adenine dinucleotide binding"/>
    <property type="evidence" value="ECO:0007669"/>
    <property type="project" value="InterPro"/>
</dbReference>
<dbReference type="PANTHER" id="PTHR42803">
    <property type="entry name" value="ACYL-COA DEHYDROGENASE"/>
    <property type="match status" value="1"/>
</dbReference>
<keyword evidence="16" id="KW-1185">Reference proteome</keyword>
<evidence type="ECO:0000259" key="14">
    <source>
        <dbReference type="Pfam" id="PF12806"/>
    </source>
</evidence>
<dbReference type="FunFam" id="2.40.110.10:FF:000031">
    <property type="entry name" value="Acyl-CoA dehydrogenase, putative"/>
    <property type="match status" value="1"/>
</dbReference>
<evidence type="ECO:0000256" key="4">
    <source>
        <dbReference type="ARBA" id="ARBA00022827"/>
    </source>
</evidence>
<dbReference type="InterPro" id="IPR009075">
    <property type="entry name" value="AcylCo_DH/oxidase_C"/>
</dbReference>
<gene>
    <name evidence="15" type="ORF">C667_05382</name>
</gene>
<dbReference type="InterPro" id="IPR006091">
    <property type="entry name" value="Acyl-CoA_Oxase/DH_mid-dom"/>
</dbReference>
<dbReference type="InterPro" id="IPR052166">
    <property type="entry name" value="Diverse_Acyl-CoA_DH"/>
</dbReference>
<evidence type="ECO:0000256" key="9">
    <source>
        <dbReference type="ARBA" id="ARBA00069043"/>
    </source>
</evidence>
<name>N6ZUT5_9RHOO</name>
<comment type="caution">
    <text evidence="15">The sequence shown here is derived from an EMBL/GenBank/DDBJ whole genome shotgun (WGS) entry which is preliminary data.</text>
</comment>
<dbReference type="InterPro" id="IPR036250">
    <property type="entry name" value="AcylCo_DH-like_C"/>
</dbReference>
<dbReference type="SUPFAM" id="SSF56645">
    <property type="entry name" value="Acyl-CoA dehydrogenase NM domain-like"/>
    <property type="match status" value="1"/>
</dbReference>
<dbReference type="Pfam" id="PF12806">
    <property type="entry name" value="Acyl-CoA_dh_C"/>
    <property type="match status" value="1"/>
</dbReference>
<evidence type="ECO:0000259" key="12">
    <source>
        <dbReference type="Pfam" id="PF02770"/>
    </source>
</evidence>
<dbReference type="InterPro" id="IPR046373">
    <property type="entry name" value="Acyl-CoA_Oxase/DH_mid-dom_sf"/>
</dbReference>
<reference evidence="15 16" key="1">
    <citation type="submission" date="2012-09" db="EMBL/GenBank/DDBJ databases">
        <title>Draft Genome Sequences of 6 Strains from Genus Thauera.</title>
        <authorList>
            <person name="Liu B."/>
            <person name="Shapleigh J.P."/>
            <person name="Frostegard A.H."/>
        </authorList>
    </citation>
    <scope>NUCLEOTIDE SEQUENCE [LARGE SCALE GENOMIC DNA]</scope>
    <source>
        <strain evidence="15 16">B4P</strain>
    </source>
</reference>
<keyword evidence="3 10" id="KW-0285">Flavoprotein</keyword>
<dbReference type="InterPro" id="IPR037069">
    <property type="entry name" value="AcylCoA_DH/ox_N_sf"/>
</dbReference>
<evidence type="ECO:0000256" key="7">
    <source>
        <dbReference type="ARBA" id="ARBA00058683"/>
    </source>
</evidence>
<feature type="domain" description="Acyl-CoA dehydrogenase/oxidase C-terminal" evidence="11">
    <location>
        <begin position="285"/>
        <end position="450"/>
    </location>
</feature>
<evidence type="ECO:0000313" key="15">
    <source>
        <dbReference type="EMBL" id="ENO98113.1"/>
    </source>
</evidence>
<protein>
    <recommendedName>
        <fullName evidence="9">3-methylmercaptopropionyl-CoA dehydrogenase</fullName>
        <ecNumber evidence="8">1.3.99.41</ecNumber>
    </recommendedName>
</protein>
<feature type="domain" description="Acetyl-CoA dehydrogenase-like C-terminal" evidence="14">
    <location>
        <begin position="467"/>
        <end position="594"/>
    </location>
</feature>
<dbReference type="EMBL" id="AMXF01000021">
    <property type="protein sequence ID" value="ENO98113.1"/>
    <property type="molecule type" value="Genomic_DNA"/>
</dbReference>
<keyword evidence="4 10" id="KW-0274">FAD</keyword>
<comment type="function">
    <text evidence="7">Involved in the assimilation of dimethylsulphoniopropionate (DMSP), an important compound in the fixation of carbon in marine phytoplankton, by mediating the conversion of 3-(methylthio)propanoyl-CoA (MMPA-CoA) to 3-(methylthio)acryloyl-CoA (MTA-CoA).</text>
</comment>
<dbReference type="RefSeq" id="WP_004358094.1">
    <property type="nucleotide sequence ID" value="NZ_AMXF01000021.1"/>
</dbReference>
<evidence type="ECO:0000256" key="2">
    <source>
        <dbReference type="ARBA" id="ARBA00009347"/>
    </source>
</evidence>
<evidence type="ECO:0000313" key="16">
    <source>
        <dbReference type="Proteomes" id="UP000013047"/>
    </source>
</evidence>
<feature type="domain" description="Acyl-CoA dehydrogenase/oxidase N-terminal" evidence="13">
    <location>
        <begin position="43"/>
        <end position="158"/>
    </location>
</feature>
<evidence type="ECO:0000256" key="3">
    <source>
        <dbReference type="ARBA" id="ARBA00022630"/>
    </source>
</evidence>
<comment type="catalytic activity">
    <reaction evidence="6">
        <text>3-(methylsulfanyl)propanoyl-CoA + oxidized [electron-transfer flavoprotein] + H(+) = 3-(methylsulfanyl)acryloyl-CoA + reduced [electron-transfer flavoprotein]</text>
        <dbReference type="Rhea" id="RHEA:52612"/>
        <dbReference type="Rhea" id="RHEA-COMP:10685"/>
        <dbReference type="Rhea" id="RHEA-COMP:10686"/>
        <dbReference type="ChEBI" id="CHEBI:15378"/>
        <dbReference type="ChEBI" id="CHEBI:57692"/>
        <dbReference type="ChEBI" id="CHEBI:58307"/>
        <dbReference type="ChEBI" id="CHEBI:82815"/>
        <dbReference type="ChEBI" id="CHEBI:84994"/>
        <dbReference type="EC" id="1.3.99.41"/>
    </reaction>
    <physiologicalReaction direction="left-to-right" evidence="6">
        <dbReference type="Rhea" id="RHEA:52613"/>
    </physiologicalReaction>
</comment>
<keyword evidence="5 10" id="KW-0560">Oxidoreductase</keyword>
<dbReference type="InterPro" id="IPR013786">
    <property type="entry name" value="AcylCoA_DH/ox_N"/>
</dbReference>